<dbReference type="Proteomes" id="UP000827092">
    <property type="component" value="Unassembled WGS sequence"/>
</dbReference>
<keyword evidence="3" id="KW-1185">Reference proteome</keyword>
<dbReference type="InterPro" id="IPR049012">
    <property type="entry name" value="Mutator_transp_dom"/>
</dbReference>
<dbReference type="EMBL" id="JAFNEN010000010">
    <property type="protein sequence ID" value="KAG8201011.1"/>
    <property type="molecule type" value="Genomic_DNA"/>
</dbReference>
<evidence type="ECO:0000313" key="3">
    <source>
        <dbReference type="Proteomes" id="UP000827092"/>
    </source>
</evidence>
<dbReference type="Pfam" id="PF20700">
    <property type="entry name" value="Mutator"/>
    <property type="match status" value="1"/>
</dbReference>
<accession>A0AAV6VZP0</accession>
<protein>
    <recommendedName>
        <fullName evidence="1">Mutator-like transposase domain-containing protein</fullName>
    </recommendedName>
</protein>
<reference evidence="2 3" key="1">
    <citation type="journal article" date="2022" name="Nat. Ecol. Evol.">
        <title>A masculinizing supergene underlies an exaggerated male reproductive morph in a spider.</title>
        <authorList>
            <person name="Hendrickx F."/>
            <person name="De Corte Z."/>
            <person name="Sonet G."/>
            <person name="Van Belleghem S.M."/>
            <person name="Kostlbacher S."/>
            <person name="Vangestel C."/>
        </authorList>
    </citation>
    <scope>NUCLEOTIDE SEQUENCE [LARGE SCALE GENOMIC DNA]</scope>
    <source>
        <strain evidence="2">W744_W776</strain>
    </source>
</reference>
<evidence type="ECO:0000313" key="2">
    <source>
        <dbReference type="EMBL" id="KAG8201011.1"/>
    </source>
</evidence>
<organism evidence="2 3">
    <name type="scientific">Oedothorax gibbosus</name>
    <dbReference type="NCBI Taxonomy" id="931172"/>
    <lineage>
        <taxon>Eukaryota</taxon>
        <taxon>Metazoa</taxon>
        <taxon>Ecdysozoa</taxon>
        <taxon>Arthropoda</taxon>
        <taxon>Chelicerata</taxon>
        <taxon>Arachnida</taxon>
        <taxon>Araneae</taxon>
        <taxon>Araneomorphae</taxon>
        <taxon>Entelegynae</taxon>
        <taxon>Araneoidea</taxon>
        <taxon>Linyphiidae</taxon>
        <taxon>Erigoninae</taxon>
        <taxon>Oedothorax</taxon>
    </lineage>
</organism>
<proteinExistence type="predicted"/>
<name>A0AAV6VZP0_9ARAC</name>
<sequence>MPQLGKGHSAANKLCATLNLPPPASKIAYLSQEKILSVVTEVDRECMKKAAAEMIGGKVSAKCGVSVDLSWQRLGYTSLNGCVTGKVLDIEVMSSYCHTCKRLCKMKKDNSFKSMKIDHLCQCNHNGSAKAMEGIGAKIIFNRSE</sequence>
<evidence type="ECO:0000259" key="1">
    <source>
        <dbReference type="Pfam" id="PF20700"/>
    </source>
</evidence>
<gene>
    <name evidence="2" type="ORF">JTE90_021473</name>
</gene>
<feature type="domain" description="Mutator-like transposase" evidence="1">
    <location>
        <begin position="3"/>
        <end position="144"/>
    </location>
</feature>
<dbReference type="AlphaFoldDB" id="A0AAV6VZP0"/>
<comment type="caution">
    <text evidence="2">The sequence shown here is derived from an EMBL/GenBank/DDBJ whole genome shotgun (WGS) entry which is preliminary data.</text>
</comment>